<dbReference type="AlphaFoldDB" id="A0A392SQQ7"/>
<accession>A0A392SQQ7</accession>
<feature type="non-terminal residue" evidence="1">
    <location>
        <position position="41"/>
    </location>
</feature>
<name>A0A392SQQ7_9FABA</name>
<comment type="caution">
    <text evidence="1">The sequence shown here is derived from an EMBL/GenBank/DDBJ whole genome shotgun (WGS) entry which is preliminary data.</text>
</comment>
<protein>
    <submittedName>
        <fullName evidence="1">Uncharacterized protein</fullName>
    </submittedName>
</protein>
<dbReference type="EMBL" id="LXQA010415557">
    <property type="protein sequence ID" value="MCI50375.1"/>
    <property type="molecule type" value="Genomic_DNA"/>
</dbReference>
<organism evidence="1 2">
    <name type="scientific">Trifolium medium</name>
    <dbReference type="NCBI Taxonomy" id="97028"/>
    <lineage>
        <taxon>Eukaryota</taxon>
        <taxon>Viridiplantae</taxon>
        <taxon>Streptophyta</taxon>
        <taxon>Embryophyta</taxon>
        <taxon>Tracheophyta</taxon>
        <taxon>Spermatophyta</taxon>
        <taxon>Magnoliopsida</taxon>
        <taxon>eudicotyledons</taxon>
        <taxon>Gunneridae</taxon>
        <taxon>Pentapetalae</taxon>
        <taxon>rosids</taxon>
        <taxon>fabids</taxon>
        <taxon>Fabales</taxon>
        <taxon>Fabaceae</taxon>
        <taxon>Papilionoideae</taxon>
        <taxon>50 kb inversion clade</taxon>
        <taxon>NPAAA clade</taxon>
        <taxon>Hologalegina</taxon>
        <taxon>IRL clade</taxon>
        <taxon>Trifolieae</taxon>
        <taxon>Trifolium</taxon>
    </lineage>
</organism>
<evidence type="ECO:0000313" key="2">
    <source>
        <dbReference type="Proteomes" id="UP000265520"/>
    </source>
</evidence>
<proteinExistence type="predicted"/>
<dbReference type="Proteomes" id="UP000265520">
    <property type="component" value="Unassembled WGS sequence"/>
</dbReference>
<keyword evidence="2" id="KW-1185">Reference proteome</keyword>
<reference evidence="1 2" key="1">
    <citation type="journal article" date="2018" name="Front. Plant Sci.">
        <title>Red Clover (Trifolium pratense) and Zigzag Clover (T. medium) - A Picture of Genomic Similarities and Differences.</title>
        <authorList>
            <person name="Dluhosova J."/>
            <person name="Istvanek J."/>
            <person name="Nedelnik J."/>
            <person name="Repkova J."/>
        </authorList>
    </citation>
    <scope>NUCLEOTIDE SEQUENCE [LARGE SCALE GENOMIC DNA]</scope>
    <source>
        <strain evidence="2">cv. 10/8</strain>
        <tissue evidence="1">Leaf</tissue>
    </source>
</reference>
<sequence>MVCFLLLGVPTAHHQLLSILAVITPARQWVWCGGSEGVGVV</sequence>
<evidence type="ECO:0000313" key="1">
    <source>
        <dbReference type="EMBL" id="MCI50375.1"/>
    </source>
</evidence>